<feature type="binding site" evidence="8">
    <location>
        <position position="274"/>
    </location>
    <ligand>
        <name>Mn(2+)</name>
        <dbReference type="ChEBI" id="CHEBI:29035"/>
        <label>2</label>
    </ligand>
</feature>
<comment type="similarity">
    <text evidence="3 8">Belongs to the peptidase M17 family.</text>
</comment>
<dbReference type="Pfam" id="PF00883">
    <property type="entry name" value="Peptidase_M17"/>
    <property type="match status" value="1"/>
</dbReference>
<dbReference type="PANTHER" id="PTHR11963:SF23">
    <property type="entry name" value="CYTOSOL AMINOPEPTIDASE"/>
    <property type="match status" value="1"/>
</dbReference>
<feature type="binding site" evidence="8">
    <location>
        <position position="358"/>
    </location>
    <ligand>
        <name>Mn(2+)</name>
        <dbReference type="ChEBI" id="CHEBI:29035"/>
        <label>2</label>
    </ligand>
</feature>
<comment type="function">
    <text evidence="7 8">Presumably involved in the processing and regular turnover of intracellular proteins. Catalyzes the removal of unsubstituted N-terminal amino acids from various peptides.</text>
</comment>
<dbReference type="Gene3D" id="3.40.630.10">
    <property type="entry name" value="Zn peptidases"/>
    <property type="match status" value="1"/>
</dbReference>
<feature type="binding site" evidence="8">
    <location>
        <position position="279"/>
    </location>
    <ligand>
        <name>Mn(2+)</name>
        <dbReference type="ChEBI" id="CHEBI:29035"/>
        <label>1</label>
    </ligand>
</feature>
<dbReference type="SUPFAM" id="SSF53187">
    <property type="entry name" value="Zn-dependent exopeptidases"/>
    <property type="match status" value="1"/>
</dbReference>
<evidence type="ECO:0000256" key="6">
    <source>
        <dbReference type="ARBA" id="ARBA00022801"/>
    </source>
</evidence>
<evidence type="ECO:0000256" key="1">
    <source>
        <dbReference type="ARBA" id="ARBA00000135"/>
    </source>
</evidence>
<dbReference type="EC" id="3.4.11.10" evidence="8"/>
<feature type="binding site" evidence="8">
    <location>
        <position position="356"/>
    </location>
    <ligand>
        <name>Mn(2+)</name>
        <dbReference type="ChEBI" id="CHEBI:29035"/>
        <label>1</label>
    </ligand>
</feature>
<evidence type="ECO:0000259" key="10">
    <source>
        <dbReference type="PROSITE" id="PS00631"/>
    </source>
</evidence>
<feature type="domain" description="Cytosol aminopeptidase" evidence="10">
    <location>
        <begin position="354"/>
        <end position="361"/>
    </location>
</feature>
<keyword evidence="4 8" id="KW-0031">Aminopeptidase</keyword>
<evidence type="ECO:0000256" key="8">
    <source>
        <dbReference type="HAMAP-Rule" id="MF_00181"/>
    </source>
</evidence>
<dbReference type="Proteomes" id="UP001552594">
    <property type="component" value="Unassembled WGS sequence"/>
</dbReference>
<dbReference type="EC" id="3.4.11.1" evidence="8"/>
<keyword evidence="8" id="KW-0464">Manganese</keyword>
<dbReference type="InterPro" id="IPR008283">
    <property type="entry name" value="Peptidase_M17_N"/>
</dbReference>
<keyword evidence="5 8" id="KW-0645">Protease</keyword>
<dbReference type="PRINTS" id="PR00481">
    <property type="entry name" value="LAMNOPPTDASE"/>
</dbReference>
<dbReference type="Gene3D" id="3.40.220.10">
    <property type="entry name" value="Leucine Aminopeptidase, subunit E, domain 1"/>
    <property type="match status" value="1"/>
</dbReference>
<keyword evidence="12" id="KW-1185">Reference proteome</keyword>
<proteinExistence type="inferred from homology"/>
<dbReference type="PANTHER" id="PTHR11963">
    <property type="entry name" value="LEUCINE AMINOPEPTIDASE-RELATED"/>
    <property type="match status" value="1"/>
</dbReference>
<evidence type="ECO:0000256" key="7">
    <source>
        <dbReference type="ARBA" id="ARBA00049972"/>
    </source>
</evidence>
<dbReference type="SUPFAM" id="SSF52949">
    <property type="entry name" value="Macro domain-like"/>
    <property type="match status" value="1"/>
</dbReference>
<organism evidence="11 12">
    <name type="scientific">Streptomyces orinoci</name>
    <name type="common">Streptoverticillium orinoci</name>
    <dbReference type="NCBI Taxonomy" id="67339"/>
    <lineage>
        <taxon>Bacteria</taxon>
        <taxon>Bacillati</taxon>
        <taxon>Actinomycetota</taxon>
        <taxon>Actinomycetes</taxon>
        <taxon>Kitasatosporales</taxon>
        <taxon>Streptomycetaceae</taxon>
        <taxon>Streptomyces</taxon>
    </lineage>
</organism>
<dbReference type="PROSITE" id="PS00631">
    <property type="entry name" value="CYTOSOL_AP"/>
    <property type="match status" value="1"/>
</dbReference>
<sequence>MTALTLSTSSAATLRADAVVIGVAKGPKGPVVAPGAEAVDQAFDGKLAAVLDTLGAGGDEGEVTKLPAPSGVKAPVVLAVGLGELPAEDEEYTEEALRRAAGVAARALTGTKKAAFALPVADAEAAAAIGEGALLGAYTFTAYRGEKNGKDGKSGKNGKGEPLGEATILGAKPRDKAFKAAAERAVAVAEETNRARDLINTPSNDLYPASFAALAQQAGKEHGLKVEVLDDKALLKGGYGGLMGVGQGSANGPRLVRIGYTHPKAEKTLALVGKGITYDSGGISLKPAGHNETMKCDMSGAAAVFAAVVAAARLGLKVNVTGWLALAENMPSGTATRPGDVLRMYSGKTVEVLNTDAEGRLVLADALTRASEENPDAIVDVATLTGAMVMALGNRTFAVMANDDAFRTTLHEIAEEVGEQSWPMPLPADLRKGMDSPVADIANMGERMGGGLVAGLFLKEFVGEDIPWAHLDIAGPAFHEGAPYGYTPKGGTGSGVRTLVRLAERTADGELG</sequence>
<dbReference type="InterPro" id="IPR043472">
    <property type="entry name" value="Macro_dom-like"/>
</dbReference>
<dbReference type="InterPro" id="IPR023042">
    <property type="entry name" value="Peptidase_M17_leu_NH2_pept"/>
</dbReference>
<dbReference type="Pfam" id="PF02789">
    <property type="entry name" value="Peptidase_M17_N"/>
    <property type="match status" value="1"/>
</dbReference>
<keyword evidence="6 8" id="KW-0378">Hydrolase</keyword>
<feature type="binding site" evidence="8">
    <location>
        <position position="279"/>
    </location>
    <ligand>
        <name>Mn(2+)</name>
        <dbReference type="ChEBI" id="CHEBI:29035"/>
        <label>2</label>
    </ligand>
</feature>
<feature type="binding site" evidence="8">
    <location>
        <position position="358"/>
    </location>
    <ligand>
        <name>Mn(2+)</name>
        <dbReference type="ChEBI" id="CHEBI:29035"/>
        <label>1</label>
    </ligand>
</feature>
<evidence type="ECO:0000313" key="12">
    <source>
        <dbReference type="Proteomes" id="UP001552594"/>
    </source>
</evidence>
<comment type="cofactor">
    <cofactor evidence="8">
        <name>Mn(2+)</name>
        <dbReference type="ChEBI" id="CHEBI:29035"/>
    </cofactor>
    <text evidence="8">Binds 2 manganese ions per subunit.</text>
</comment>
<protein>
    <recommendedName>
        <fullName evidence="8">Probable cytosol aminopeptidase</fullName>
        <ecNumber evidence="8">3.4.11.1</ecNumber>
    </recommendedName>
    <alternativeName>
        <fullName evidence="8">Leucine aminopeptidase</fullName>
        <shortName evidence="8">LAP</shortName>
        <ecNumber evidence="8">3.4.11.10</ecNumber>
    </alternativeName>
    <alternativeName>
        <fullName evidence="8">Leucyl aminopeptidase</fullName>
    </alternativeName>
</protein>
<gene>
    <name evidence="8" type="primary">pepA</name>
    <name evidence="11" type="ORF">AB0L16_10910</name>
</gene>
<reference evidence="11 12" key="1">
    <citation type="submission" date="2024-06" db="EMBL/GenBank/DDBJ databases">
        <title>The Natural Products Discovery Center: Release of the First 8490 Sequenced Strains for Exploring Actinobacteria Biosynthetic Diversity.</title>
        <authorList>
            <person name="Kalkreuter E."/>
            <person name="Kautsar S.A."/>
            <person name="Yang D."/>
            <person name="Bader C.D."/>
            <person name="Teijaro C.N."/>
            <person name="Fluegel L."/>
            <person name="Davis C.M."/>
            <person name="Simpson J.R."/>
            <person name="Lauterbach L."/>
            <person name="Steele A.D."/>
            <person name="Gui C."/>
            <person name="Meng S."/>
            <person name="Li G."/>
            <person name="Viehrig K."/>
            <person name="Ye F."/>
            <person name="Su P."/>
            <person name="Kiefer A.F."/>
            <person name="Nichols A."/>
            <person name="Cepeda A.J."/>
            <person name="Yan W."/>
            <person name="Fan B."/>
            <person name="Jiang Y."/>
            <person name="Adhikari A."/>
            <person name="Zheng C.-J."/>
            <person name="Schuster L."/>
            <person name="Cowan T.M."/>
            <person name="Smanski M.J."/>
            <person name="Chevrette M.G."/>
            <person name="De Carvalho L.P.S."/>
            <person name="Shen B."/>
        </authorList>
    </citation>
    <scope>NUCLEOTIDE SEQUENCE [LARGE SCALE GENOMIC DNA]</scope>
    <source>
        <strain evidence="11 12">NPDC052347</strain>
    </source>
</reference>
<comment type="catalytic activity">
    <reaction evidence="2 8">
        <text>Release of an N-terminal amino acid, preferentially leucine, but not glutamic or aspartic acids.</text>
        <dbReference type="EC" id="3.4.11.10"/>
    </reaction>
</comment>
<dbReference type="HAMAP" id="MF_00181">
    <property type="entry name" value="Cytosol_peptidase_M17"/>
    <property type="match status" value="1"/>
</dbReference>
<dbReference type="InterPro" id="IPR011356">
    <property type="entry name" value="Leucine_aapep/pepB"/>
</dbReference>
<dbReference type="CDD" id="cd00433">
    <property type="entry name" value="Peptidase_M17"/>
    <property type="match status" value="1"/>
</dbReference>
<accession>A0ABV3JVR6</accession>
<feature type="active site" evidence="8">
    <location>
        <position position="286"/>
    </location>
</feature>
<dbReference type="RefSeq" id="WP_109280802.1">
    <property type="nucleotide sequence ID" value="NZ_JBFAUK010000006.1"/>
</dbReference>
<feature type="active site" evidence="8">
    <location>
        <position position="360"/>
    </location>
</feature>
<feature type="region of interest" description="Disordered" evidence="9">
    <location>
        <begin position="146"/>
        <end position="166"/>
    </location>
</feature>
<evidence type="ECO:0000313" key="11">
    <source>
        <dbReference type="EMBL" id="MEV5506975.1"/>
    </source>
</evidence>
<comment type="caution">
    <text evidence="11">The sequence shown here is derived from an EMBL/GenBank/DDBJ whole genome shotgun (WGS) entry which is preliminary data.</text>
</comment>
<dbReference type="NCBIfam" id="NF002073">
    <property type="entry name" value="PRK00913.1-2"/>
    <property type="match status" value="1"/>
</dbReference>
<evidence type="ECO:0000256" key="2">
    <source>
        <dbReference type="ARBA" id="ARBA00000967"/>
    </source>
</evidence>
<evidence type="ECO:0000256" key="3">
    <source>
        <dbReference type="ARBA" id="ARBA00009528"/>
    </source>
</evidence>
<comment type="catalytic activity">
    <reaction evidence="1 8">
        <text>Release of an N-terminal amino acid, Xaa-|-Yaa-, in which Xaa is preferably Leu, but may be other amino acids including Pro although not Arg or Lys, and Yaa may be Pro. Amino acid amides and methyl esters are also readily hydrolyzed, but rates on arylamides are exceedingly low.</text>
        <dbReference type="EC" id="3.4.11.1"/>
    </reaction>
</comment>
<comment type="subcellular location">
    <subcellularLocation>
        <location evidence="8">Cytoplasm</location>
    </subcellularLocation>
</comment>
<dbReference type="GO" id="GO:0004177">
    <property type="term" value="F:aminopeptidase activity"/>
    <property type="evidence" value="ECO:0007669"/>
    <property type="project" value="UniProtKB-KW"/>
</dbReference>
<evidence type="ECO:0000256" key="9">
    <source>
        <dbReference type="SAM" id="MobiDB-lite"/>
    </source>
</evidence>
<evidence type="ECO:0000256" key="5">
    <source>
        <dbReference type="ARBA" id="ARBA00022670"/>
    </source>
</evidence>
<dbReference type="EMBL" id="JBFAUK010000006">
    <property type="protein sequence ID" value="MEV5506975.1"/>
    <property type="molecule type" value="Genomic_DNA"/>
</dbReference>
<name>A0ABV3JVR6_STRON</name>
<dbReference type="InterPro" id="IPR000819">
    <property type="entry name" value="Peptidase_M17_C"/>
</dbReference>
<feature type="binding site" evidence="8">
    <location>
        <position position="297"/>
    </location>
    <ligand>
        <name>Mn(2+)</name>
        <dbReference type="ChEBI" id="CHEBI:29035"/>
        <label>2</label>
    </ligand>
</feature>
<keyword evidence="8" id="KW-0479">Metal-binding</keyword>
<evidence type="ECO:0000256" key="4">
    <source>
        <dbReference type="ARBA" id="ARBA00022438"/>
    </source>
</evidence>
<keyword evidence="8" id="KW-0963">Cytoplasm</keyword>